<reference evidence="2 3" key="1">
    <citation type="submission" date="2015-09" db="EMBL/GenBank/DDBJ databases">
        <title>Atta colombica WGS genome.</title>
        <authorList>
            <person name="Nygaard S."/>
            <person name="Hu H."/>
            <person name="Boomsma J."/>
            <person name="Zhang G."/>
        </authorList>
    </citation>
    <scope>NUCLEOTIDE SEQUENCE [LARGE SCALE GENOMIC DNA]</scope>
    <source>
        <strain evidence="2">Treedump-2</strain>
        <tissue evidence="2">Whole body</tissue>
    </source>
</reference>
<evidence type="ECO:0000313" key="3">
    <source>
        <dbReference type="Proteomes" id="UP000078540"/>
    </source>
</evidence>
<sequence length="107" mass="12036">MRFGNPEVEARIEKRKREGGGKEEGLTPAAASSSRRGWDKGEKEKERDWEKEESTMSTHAWQKIDASCALTPRGSFRVTWYRPVERSNGRTVGRATRILVNVLSGGS</sequence>
<feature type="compositionally biased region" description="Basic and acidic residues" evidence="1">
    <location>
        <begin position="36"/>
        <end position="54"/>
    </location>
</feature>
<dbReference type="EMBL" id="KQ976690">
    <property type="protein sequence ID" value="KYM77998.1"/>
    <property type="molecule type" value="Genomic_DNA"/>
</dbReference>
<gene>
    <name evidence="2" type="ORF">ALC53_11465</name>
</gene>
<name>A0A195B0J2_9HYME</name>
<organism evidence="2 3">
    <name type="scientific">Atta colombica</name>
    <dbReference type="NCBI Taxonomy" id="520822"/>
    <lineage>
        <taxon>Eukaryota</taxon>
        <taxon>Metazoa</taxon>
        <taxon>Ecdysozoa</taxon>
        <taxon>Arthropoda</taxon>
        <taxon>Hexapoda</taxon>
        <taxon>Insecta</taxon>
        <taxon>Pterygota</taxon>
        <taxon>Neoptera</taxon>
        <taxon>Endopterygota</taxon>
        <taxon>Hymenoptera</taxon>
        <taxon>Apocrita</taxon>
        <taxon>Aculeata</taxon>
        <taxon>Formicoidea</taxon>
        <taxon>Formicidae</taxon>
        <taxon>Myrmicinae</taxon>
        <taxon>Atta</taxon>
    </lineage>
</organism>
<feature type="region of interest" description="Disordered" evidence="1">
    <location>
        <begin position="1"/>
        <end position="58"/>
    </location>
</feature>
<proteinExistence type="predicted"/>
<protein>
    <submittedName>
        <fullName evidence="2">Uncharacterized protein</fullName>
    </submittedName>
</protein>
<dbReference type="Proteomes" id="UP000078540">
    <property type="component" value="Unassembled WGS sequence"/>
</dbReference>
<dbReference type="AlphaFoldDB" id="A0A195B0J2"/>
<keyword evidence="3" id="KW-1185">Reference proteome</keyword>
<accession>A0A195B0J2</accession>
<evidence type="ECO:0000313" key="2">
    <source>
        <dbReference type="EMBL" id="KYM77998.1"/>
    </source>
</evidence>
<evidence type="ECO:0000256" key="1">
    <source>
        <dbReference type="SAM" id="MobiDB-lite"/>
    </source>
</evidence>
<feature type="compositionally biased region" description="Basic and acidic residues" evidence="1">
    <location>
        <begin position="8"/>
        <end position="25"/>
    </location>
</feature>